<dbReference type="Gene3D" id="3.40.50.300">
    <property type="entry name" value="P-loop containing nucleotide triphosphate hydrolases"/>
    <property type="match status" value="1"/>
</dbReference>
<evidence type="ECO:0000313" key="1">
    <source>
        <dbReference type="EMBL" id="CAB5224811.1"/>
    </source>
</evidence>
<reference evidence="1" key="1">
    <citation type="submission" date="2020-05" db="EMBL/GenBank/DDBJ databases">
        <authorList>
            <person name="Chiriac C."/>
            <person name="Salcher M."/>
            <person name="Ghai R."/>
            <person name="Kavagutti S V."/>
        </authorList>
    </citation>
    <scope>NUCLEOTIDE SEQUENCE</scope>
</reference>
<proteinExistence type="predicted"/>
<organism evidence="1">
    <name type="scientific">uncultured Caudovirales phage</name>
    <dbReference type="NCBI Taxonomy" id="2100421"/>
    <lineage>
        <taxon>Viruses</taxon>
        <taxon>Duplodnaviria</taxon>
        <taxon>Heunggongvirae</taxon>
        <taxon>Uroviricota</taxon>
        <taxon>Caudoviricetes</taxon>
        <taxon>Peduoviridae</taxon>
        <taxon>Maltschvirus</taxon>
        <taxon>Maltschvirus maltsch</taxon>
    </lineage>
</organism>
<dbReference type="EMBL" id="LR798338">
    <property type="protein sequence ID" value="CAB5224811.1"/>
    <property type="molecule type" value="Genomic_DNA"/>
</dbReference>
<name>A0A6J7X259_9CAUD</name>
<sequence>MGEVCPLNLTVKTPFLGVVVGRKPGKQNIPKDAAQKQVLELLSQGTTITDAMAAVGRNDVTFRQWSLTDPDFKAEADKARLAGKGVKADMANLKDISFEEFSEQFLDTKLFDHHKDWVDLIEGREPRWLHPAMTYEPAASNRILINVPPEHAKSTVITINYVTYRIATDPNVRIIVVSKTQGMARKFLSAIKTRMSHPNWTKLQMAFGPNGGYKADSQTWSADMIYLGSGRDSGEKDPTVQALGFGSQIYGARADLIILDDVVMNSNSHEWEKQIEWLQKEVITRLGRHGKLLIVGTRVAPVDLYKMIRDGDQWTGGKSPFTYFSQPAVLEFDEKPDNWKTLWPWTDRAEGEVDEANEQGLFPKWDGPSLFTRRSEVAPSIWAMVYQQEDVVEDSIFPPTCVAGSSNGMRKRGPLKAGTPGHPKHVEGTYTVIGFDPAVSGRSAFVAVTYNKGDGKVYVLDCVNMVDPSPQKERALIEEWVERYKPQEFRVEINAHQKAYQMDTDLVQYLAQYGCKLNPHYTGKNKWDTSFGVASMSALFGSLRDGRFQDNNLIELPSNEGSEGLKSLVQQLITWKPDTKNPTDCVMALWFAIIRVRELMQQSSFATKYSTNRWATRRQKDMRYSVNLDEAFAEQWSETYG</sequence>
<protein>
    <recommendedName>
        <fullName evidence="2">Terminase</fullName>
    </recommendedName>
</protein>
<dbReference type="InterPro" id="IPR027417">
    <property type="entry name" value="P-loop_NTPase"/>
</dbReference>
<evidence type="ECO:0008006" key="2">
    <source>
        <dbReference type="Google" id="ProtNLM"/>
    </source>
</evidence>
<accession>A0A6J7X259</accession>
<gene>
    <name evidence="1" type="ORF">UFOVP744_15</name>
</gene>